<evidence type="ECO:0000313" key="3">
    <source>
        <dbReference type="Proteomes" id="UP000241818"/>
    </source>
</evidence>
<dbReference type="RefSeq" id="XP_024721702.1">
    <property type="nucleotide sequence ID" value="XM_024866601.1"/>
</dbReference>
<evidence type="ECO:0000313" key="2">
    <source>
        <dbReference type="EMBL" id="PSS20432.1"/>
    </source>
</evidence>
<reference evidence="2 3" key="1">
    <citation type="journal article" date="2018" name="New Phytol.">
        <title>Comparative genomics and transcriptomics depict ericoid mycorrhizal fungi as versatile saprotrophs and plant mutualists.</title>
        <authorList>
            <person name="Martino E."/>
            <person name="Morin E."/>
            <person name="Grelet G.A."/>
            <person name="Kuo A."/>
            <person name="Kohler A."/>
            <person name="Daghino S."/>
            <person name="Barry K.W."/>
            <person name="Cichocki N."/>
            <person name="Clum A."/>
            <person name="Dockter R.B."/>
            <person name="Hainaut M."/>
            <person name="Kuo R.C."/>
            <person name="LaButti K."/>
            <person name="Lindahl B.D."/>
            <person name="Lindquist E.A."/>
            <person name="Lipzen A."/>
            <person name="Khouja H.R."/>
            <person name="Magnuson J."/>
            <person name="Murat C."/>
            <person name="Ohm R.A."/>
            <person name="Singer S.W."/>
            <person name="Spatafora J.W."/>
            <person name="Wang M."/>
            <person name="Veneault-Fourrey C."/>
            <person name="Henrissat B."/>
            <person name="Grigoriev I.V."/>
            <person name="Martin F.M."/>
            <person name="Perotto S."/>
        </authorList>
    </citation>
    <scope>NUCLEOTIDE SEQUENCE [LARGE SCALE GENOMIC DNA]</scope>
    <source>
        <strain evidence="2 3">ATCC 22711</strain>
    </source>
</reference>
<dbReference type="EMBL" id="KZ679010">
    <property type="protein sequence ID" value="PSS20432.1"/>
    <property type="molecule type" value="Genomic_DNA"/>
</dbReference>
<dbReference type="AlphaFoldDB" id="A0A2T3B463"/>
<feature type="region of interest" description="Disordered" evidence="1">
    <location>
        <begin position="90"/>
        <end position="139"/>
    </location>
</feature>
<dbReference type="Proteomes" id="UP000241818">
    <property type="component" value="Unassembled WGS sequence"/>
</dbReference>
<organism evidence="2 3">
    <name type="scientific">Amorphotheca resinae ATCC 22711</name>
    <dbReference type="NCBI Taxonomy" id="857342"/>
    <lineage>
        <taxon>Eukaryota</taxon>
        <taxon>Fungi</taxon>
        <taxon>Dikarya</taxon>
        <taxon>Ascomycota</taxon>
        <taxon>Pezizomycotina</taxon>
        <taxon>Leotiomycetes</taxon>
        <taxon>Helotiales</taxon>
        <taxon>Amorphothecaceae</taxon>
        <taxon>Amorphotheca</taxon>
    </lineage>
</organism>
<dbReference type="InParanoid" id="A0A2T3B463"/>
<accession>A0A2T3B463</accession>
<gene>
    <name evidence="2" type="ORF">M430DRAFT_34711</name>
</gene>
<proteinExistence type="predicted"/>
<dbReference type="GeneID" id="36574682"/>
<protein>
    <submittedName>
        <fullName evidence="2">Uncharacterized protein</fullName>
    </submittedName>
</protein>
<evidence type="ECO:0000256" key="1">
    <source>
        <dbReference type="SAM" id="MobiDB-lite"/>
    </source>
</evidence>
<keyword evidence="3" id="KW-1185">Reference proteome</keyword>
<sequence>MYVDGDTLTMASRSRFSQLFSTPPKIAEELSAEGMGKKQPERKAQARHSGIEIWKVVLGIFDLDRERKGEKAKQHRRQCSAPVVLEASRVKGDGNPEEDSSTAPVIVQRRFSKPNKEAEAPHRKRNRLSQWITSRTPEPPEVAAKVKVIHKHDSKLSSPSPSPIPTPPRTPGIVLTPRERDVLLHHLSGMVHRLRRLEYQTAQFSNNVGLLLARKERSILRSRRYGEARARMLLRILSRVRNCAAGTFGRKMVVLQRALRSWGELGALLEERGGGGCEGWDERGVREAIQGLRDDLRKQKELDEILRVCIEGATGDERVVKNESESESERLAVRRFVSFVRGRMGRLAWEYSSLEKAMRHLDNVLGTLGKGEIGE</sequence>
<name>A0A2T3B463_AMORE</name>